<accession>A0A026WPY1</accession>
<evidence type="ECO:0000313" key="3">
    <source>
        <dbReference type="Proteomes" id="UP000053097"/>
    </source>
</evidence>
<sequence length="131" mass="14948">MYIFTSLIYRVFFLAYLQVLSEYRDKLHLHGTYSTNHFLIAGLDVYESTEVRMEWGWSRGAASEHSFQTAPRGRRETIPAPSPPLLTRTAKARYPASLLSLILLIMVNYTNAEMADMHFVYGLANGNARQA</sequence>
<dbReference type="AlphaFoldDB" id="A0A026WPY1"/>
<evidence type="ECO:0000256" key="1">
    <source>
        <dbReference type="SAM" id="SignalP"/>
    </source>
</evidence>
<feature type="chain" id="PRO_5001541250" evidence="1">
    <location>
        <begin position="22"/>
        <end position="131"/>
    </location>
</feature>
<feature type="non-terminal residue" evidence="2">
    <location>
        <position position="131"/>
    </location>
</feature>
<proteinExistence type="predicted"/>
<keyword evidence="1" id="KW-0732">Signal</keyword>
<feature type="signal peptide" evidence="1">
    <location>
        <begin position="1"/>
        <end position="21"/>
    </location>
</feature>
<keyword evidence="3" id="KW-1185">Reference proteome</keyword>
<organism evidence="2 3">
    <name type="scientific">Ooceraea biroi</name>
    <name type="common">Clonal raider ant</name>
    <name type="synonym">Cerapachys biroi</name>
    <dbReference type="NCBI Taxonomy" id="2015173"/>
    <lineage>
        <taxon>Eukaryota</taxon>
        <taxon>Metazoa</taxon>
        <taxon>Ecdysozoa</taxon>
        <taxon>Arthropoda</taxon>
        <taxon>Hexapoda</taxon>
        <taxon>Insecta</taxon>
        <taxon>Pterygota</taxon>
        <taxon>Neoptera</taxon>
        <taxon>Endopterygota</taxon>
        <taxon>Hymenoptera</taxon>
        <taxon>Apocrita</taxon>
        <taxon>Aculeata</taxon>
        <taxon>Formicoidea</taxon>
        <taxon>Formicidae</taxon>
        <taxon>Dorylinae</taxon>
        <taxon>Ooceraea</taxon>
    </lineage>
</organism>
<gene>
    <name evidence="2" type="ORF">X777_01745</name>
</gene>
<dbReference type="EMBL" id="KK107152">
    <property type="protein sequence ID" value="EZA57139.1"/>
    <property type="molecule type" value="Genomic_DNA"/>
</dbReference>
<dbReference type="Proteomes" id="UP000053097">
    <property type="component" value="Unassembled WGS sequence"/>
</dbReference>
<evidence type="ECO:0000313" key="2">
    <source>
        <dbReference type="EMBL" id="EZA57139.1"/>
    </source>
</evidence>
<name>A0A026WPY1_OOCBI</name>
<reference evidence="2 3" key="1">
    <citation type="journal article" date="2014" name="Curr. Biol.">
        <title>The genome of the clonal raider ant Cerapachys biroi.</title>
        <authorList>
            <person name="Oxley P.R."/>
            <person name="Ji L."/>
            <person name="Fetter-Pruneda I."/>
            <person name="McKenzie S.K."/>
            <person name="Li C."/>
            <person name="Hu H."/>
            <person name="Zhang G."/>
            <person name="Kronauer D.J."/>
        </authorList>
    </citation>
    <scope>NUCLEOTIDE SEQUENCE [LARGE SCALE GENOMIC DNA]</scope>
</reference>
<protein>
    <submittedName>
        <fullName evidence="2">Uncharacterized protein</fullName>
    </submittedName>
</protein>